<dbReference type="EMBL" id="MOOB01000011">
    <property type="protein sequence ID" value="OQE90647.1"/>
    <property type="molecule type" value="Genomic_DNA"/>
</dbReference>
<dbReference type="Proteomes" id="UP000191691">
    <property type="component" value="Unassembled WGS sequence"/>
</dbReference>
<proteinExistence type="predicted"/>
<dbReference type="EMBL" id="CAJVNV010000233">
    <property type="protein sequence ID" value="CAG8124263.1"/>
    <property type="molecule type" value="Genomic_DNA"/>
</dbReference>
<dbReference type="Proteomes" id="UP001153461">
    <property type="component" value="Unassembled WGS sequence"/>
</dbReference>
<gene>
    <name evidence="2" type="ORF">PENNAL_c0011G03849</name>
    <name evidence="1" type="ORF">PNAL_LOCUS5349</name>
</gene>
<protein>
    <recommendedName>
        <fullName evidence="4">rRNA adenine N(6)-methyltransferase</fullName>
    </recommendedName>
</protein>
<reference evidence="2" key="1">
    <citation type="submission" date="2016-10" db="EMBL/GenBank/DDBJ databases">
        <title>Uncovering the secondary metabolism of Penicillium species provides insights into the evolution of 6-MSA pathways.</title>
        <authorList>
            <person name="Nielsen J.C."/>
            <person name="Nielsen J."/>
        </authorList>
    </citation>
    <scope>NUCLEOTIDE SEQUENCE [LARGE SCALE GENOMIC DNA]</scope>
    <source>
        <strain evidence="2">IBT 13039</strain>
    </source>
</reference>
<name>A0A1V6YTK2_PENNA</name>
<dbReference type="OMA" id="VDILDLW"/>
<dbReference type="Gene3D" id="3.40.50.150">
    <property type="entry name" value="Vaccinia Virus protein VP39"/>
    <property type="match status" value="1"/>
</dbReference>
<evidence type="ECO:0000313" key="2">
    <source>
        <dbReference type="EMBL" id="OQE90647.1"/>
    </source>
</evidence>
<dbReference type="AlphaFoldDB" id="A0A1V6YTK2"/>
<comment type="caution">
    <text evidence="2">The sequence shown here is derived from an EMBL/GenBank/DDBJ whole genome shotgun (WGS) entry which is preliminary data.</text>
</comment>
<reference evidence="1" key="3">
    <citation type="submission" date="2021-07" db="EMBL/GenBank/DDBJ databases">
        <authorList>
            <person name="Branca A.L. A."/>
        </authorList>
    </citation>
    <scope>NUCLEOTIDE SEQUENCE</scope>
</reference>
<dbReference type="InterPro" id="IPR029063">
    <property type="entry name" value="SAM-dependent_MTases_sf"/>
</dbReference>
<dbReference type="SUPFAM" id="SSF53335">
    <property type="entry name" value="S-adenosyl-L-methionine-dependent methyltransferases"/>
    <property type="match status" value="1"/>
</dbReference>
<evidence type="ECO:0000313" key="1">
    <source>
        <dbReference type="EMBL" id="CAG8124263.1"/>
    </source>
</evidence>
<sequence>MRQLAAHRRPVARFPLTAKLYPLITKQRGKNRPRPQFVSEGLIDNVLERVSPYLRRNQPLDILDLWPGVGLMSSKVNGLLQPRRHVLVEPDSHFKNFLEPLIQSNPCYKLVDEPGIYGKYDWSDFFAAHLPEQGRGNRESSDIIPKNDSLLILANLPAAKSGMDHFKPSRWFLNYMNNCLKQKNVNLYGAVRVLATMPSSEVTDMLPRSTMQRTRTGVFAETIGLHNIEIASPAEEERSHQWRGWGELNKIRERVAERAAANNIITPPTREFPPLKVVPHVPYRTSRVERPYQPRVLTQMHRKQLMEIAEADKLGLDSCSDTTDPQAKAKIRKRSIAWSKLARDNSASYFRQQLADVILELDQVGWAFARAAADPKESVESLKALEDRMVSLKTSYTTLQSSLHHTMLEKHQHTIDDTRLGRLSNHFADTGPAHDQRPFEPLYIHPDETYPREDGRGVIYFEPDSNPPVLKKTFDLPSTIVQPVLDRYFAMLAVVGTRGTMPVAEFLEILFPNESINSHVRDIPSLANFAERRLKPGCGPVSLPEGSTSDPAFTYQDNVDYDLSGVRLRTLSAATLLDIATKYEKLPEKLGIVSFSRVLGGTMTQAQLGDELLTMRLR</sequence>
<organism evidence="2 3">
    <name type="scientific">Penicillium nalgiovense</name>
    <dbReference type="NCBI Taxonomy" id="60175"/>
    <lineage>
        <taxon>Eukaryota</taxon>
        <taxon>Fungi</taxon>
        <taxon>Dikarya</taxon>
        <taxon>Ascomycota</taxon>
        <taxon>Pezizomycotina</taxon>
        <taxon>Eurotiomycetes</taxon>
        <taxon>Eurotiomycetidae</taxon>
        <taxon>Eurotiales</taxon>
        <taxon>Aspergillaceae</taxon>
        <taxon>Penicillium</taxon>
    </lineage>
</organism>
<reference evidence="3" key="2">
    <citation type="journal article" date="2017" name="Nat. Microbiol.">
        <title>Global analysis of biosynthetic gene clusters reveals vast potential of secondary metabolite production in Penicillium species.</title>
        <authorList>
            <person name="Nielsen J.C."/>
            <person name="Grijseels S."/>
            <person name="Prigent S."/>
            <person name="Ji B."/>
            <person name="Dainat J."/>
            <person name="Nielsen K.F."/>
            <person name="Frisvad J.C."/>
            <person name="Workman M."/>
            <person name="Nielsen J."/>
        </authorList>
    </citation>
    <scope>NUCLEOTIDE SEQUENCE [LARGE SCALE GENOMIC DNA]</scope>
    <source>
        <strain evidence="3">IBT 13039</strain>
    </source>
</reference>
<evidence type="ECO:0000313" key="3">
    <source>
        <dbReference type="Proteomes" id="UP000191691"/>
    </source>
</evidence>
<keyword evidence="3" id="KW-1185">Reference proteome</keyword>
<evidence type="ECO:0008006" key="4">
    <source>
        <dbReference type="Google" id="ProtNLM"/>
    </source>
</evidence>
<accession>A0A1V6YTK2</accession>